<sequence>MLFFQPRETRGKRPLLVEAPASPYHESGPAGEGYAI</sequence>
<feature type="region of interest" description="Disordered" evidence="1">
    <location>
        <begin position="14"/>
        <end position="36"/>
    </location>
</feature>
<evidence type="ECO:0000256" key="1">
    <source>
        <dbReference type="SAM" id="MobiDB-lite"/>
    </source>
</evidence>
<evidence type="ECO:0000313" key="2">
    <source>
        <dbReference type="EnsemblPlants" id="TuG1812G0200005630.01.T01.cds280839"/>
    </source>
</evidence>
<dbReference type="AlphaFoldDB" id="A0A8R7PLB3"/>
<evidence type="ECO:0000313" key="3">
    <source>
        <dbReference type="Proteomes" id="UP000015106"/>
    </source>
</evidence>
<proteinExistence type="predicted"/>
<organism evidence="2 3">
    <name type="scientific">Triticum urartu</name>
    <name type="common">Red wild einkorn</name>
    <name type="synonym">Crithodium urartu</name>
    <dbReference type="NCBI Taxonomy" id="4572"/>
    <lineage>
        <taxon>Eukaryota</taxon>
        <taxon>Viridiplantae</taxon>
        <taxon>Streptophyta</taxon>
        <taxon>Embryophyta</taxon>
        <taxon>Tracheophyta</taxon>
        <taxon>Spermatophyta</taxon>
        <taxon>Magnoliopsida</taxon>
        <taxon>Liliopsida</taxon>
        <taxon>Poales</taxon>
        <taxon>Poaceae</taxon>
        <taxon>BOP clade</taxon>
        <taxon>Pooideae</taxon>
        <taxon>Triticodae</taxon>
        <taxon>Triticeae</taxon>
        <taxon>Triticinae</taxon>
        <taxon>Triticum</taxon>
    </lineage>
</organism>
<keyword evidence="3" id="KW-1185">Reference proteome</keyword>
<protein>
    <submittedName>
        <fullName evidence="2">Uncharacterized protein</fullName>
    </submittedName>
</protein>
<reference evidence="3" key="1">
    <citation type="journal article" date="2013" name="Nature">
        <title>Draft genome of the wheat A-genome progenitor Triticum urartu.</title>
        <authorList>
            <person name="Ling H.Q."/>
            <person name="Zhao S."/>
            <person name="Liu D."/>
            <person name="Wang J."/>
            <person name="Sun H."/>
            <person name="Zhang C."/>
            <person name="Fan H."/>
            <person name="Li D."/>
            <person name="Dong L."/>
            <person name="Tao Y."/>
            <person name="Gao C."/>
            <person name="Wu H."/>
            <person name="Li Y."/>
            <person name="Cui Y."/>
            <person name="Guo X."/>
            <person name="Zheng S."/>
            <person name="Wang B."/>
            <person name="Yu K."/>
            <person name="Liang Q."/>
            <person name="Yang W."/>
            <person name="Lou X."/>
            <person name="Chen J."/>
            <person name="Feng M."/>
            <person name="Jian J."/>
            <person name="Zhang X."/>
            <person name="Luo G."/>
            <person name="Jiang Y."/>
            <person name="Liu J."/>
            <person name="Wang Z."/>
            <person name="Sha Y."/>
            <person name="Zhang B."/>
            <person name="Wu H."/>
            <person name="Tang D."/>
            <person name="Shen Q."/>
            <person name="Xue P."/>
            <person name="Zou S."/>
            <person name="Wang X."/>
            <person name="Liu X."/>
            <person name="Wang F."/>
            <person name="Yang Y."/>
            <person name="An X."/>
            <person name="Dong Z."/>
            <person name="Zhang K."/>
            <person name="Zhang X."/>
            <person name="Luo M.C."/>
            <person name="Dvorak J."/>
            <person name="Tong Y."/>
            <person name="Wang J."/>
            <person name="Yang H."/>
            <person name="Li Z."/>
            <person name="Wang D."/>
            <person name="Zhang A."/>
            <person name="Wang J."/>
        </authorList>
    </citation>
    <scope>NUCLEOTIDE SEQUENCE</scope>
    <source>
        <strain evidence="3">cv. G1812</strain>
    </source>
</reference>
<name>A0A8R7PLB3_TRIUA</name>
<reference evidence="2" key="2">
    <citation type="submission" date="2018-03" db="EMBL/GenBank/DDBJ databases">
        <title>The Triticum urartu genome reveals the dynamic nature of wheat genome evolution.</title>
        <authorList>
            <person name="Ling H."/>
            <person name="Ma B."/>
            <person name="Shi X."/>
            <person name="Liu H."/>
            <person name="Dong L."/>
            <person name="Sun H."/>
            <person name="Cao Y."/>
            <person name="Gao Q."/>
            <person name="Zheng S."/>
            <person name="Li Y."/>
            <person name="Yu Y."/>
            <person name="Du H."/>
            <person name="Qi M."/>
            <person name="Li Y."/>
            <person name="Yu H."/>
            <person name="Cui Y."/>
            <person name="Wang N."/>
            <person name="Chen C."/>
            <person name="Wu H."/>
            <person name="Zhao Y."/>
            <person name="Zhang J."/>
            <person name="Li Y."/>
            <person name="Zhou W."/>
            <person name="Zhang B."/>
            <person name="Hu W."/>
            <person name="Eijk M."/>
            <person name="Tang J."/>
            <person name="Witsenboer H."/>
            <person name="Zhao S."/>
            <person name="Li Z."/>
            <person name="Zhang A."/>
            <person name="Wang D."/>
            <person name="Liang C."/>
        </authorList>
    </citation>
    <scope>NUCLEOTIDE SEQUENCE [LARGE SCALE GENOMIC DNA]</scope>
    <source>
        <strain evidence="2">cv. G1812</strain>
    </source>
</reference>
<dbReference type="Proteomes" id="UP000015106">
    <property type="component" value="Chromosome 2"/>
</dbReference>
<dbReference type="Gramene" id="TuG1812G0200005630.01.T01">
    <property type="protein sequence ID" value="TuG1812G0200005630.01.T01.cds280839"/>
    <property type="gene ID" value="TuG1812G0200005630.01"/>
</dbReference>
<dbReference type="EnsemblPlants" id="TuG1812G0200005630.01.T01">
    <property type="protein sequence ID" value="TuG1812G0200005630.01.T01.cds280839"/>
    <property type="gene ID" value="TuG1812G0200005630.01"/>
</dbReference>
<reference evidence="2" key="3">
    <citation type="submission" date="2022-06" db="UniProtKB">
        <authorList>
            <consortium name="EnsemblPlants"/>
        </authorList>
    </citation>
    <scope>IDENTIFICATION</scope>
</reference>
<accession>A0A8R7PLB3</accession>